<dbReference type="AlphaFoldDB" id="A0A5B8UIA4"/>
<sequence>MVKTDYDIAIVGGGLAGLATAIQLAKKAYSVVLFEKEEYPFQKVCGEYVSLESWAFLESLGLPLHKMSLPLIDTLQLTAPNGKELFTKLPLGGFGISRYLLDKSLADIAAKSGVTILQKTKVDDAKKQDDLFVISFPGNAIKTKVCCAAYGKRNNLDVKWKRPFLRQTSSRLNNYIGIKYHVKTDWKDNVIGLHNFENGYCGISKIEGNEYCLCYMTKAENLKACDNSIEALQENILAQNPHLKKIFSQSEVMKDFPVTISQINFGAKEKVQDGILMLGDAAGMITPLCGNGMSIALHTAKLAAALIDAFLQGKFSQSEMEEAYKKQWNKAFASRLKAGRFIQSFFGGKRLSNFFVGTFKAFPFLTKPVIKLTHGKPF</sequence>
<evidence type="ECO:0000256" key="1">
    <source>
        <dbReference type="ARBA" id="ARBA00004141"/>
    </source>
</evidence>
<dbReference type="EMBL" id="CP042433">
    <property type="protein sequence ID" value="QEC56394.1"/>
    <property type="molecule type" value="Genomic_DNA"/>
</dbReference>
<name>A0A5B8UIA4_9BACT</name>
<proteinExistence type="predicted"/>
<evidence type="ECO:0000259" key="2">
    <source>
        <dbReference type="Pfam" id="PF01266"/>
    </source>
</evidence>
<dbReference type="RefSeq" id="WP_146787024.1">
    <property type="nucleotide sequence ID" value="NZ_BAABIO010000001.1"/>
</dbReference>
<reference evidence="4 5" key="1">
    <citation type="journal article" date="2015" name="Int. J. Syst. Evol. Microbiol.">
        <title>Flavisolibacter ginsenosidimutans sp. nov., with ginsenoside-converting activity isolated from soil used for cultivating ginseng.</title>
        <authorList>
            <person name="Zhao Y."/>
            <person name="Liu Q."/>
            <person name="Kang M.S."/>
            <person name="Jin F."/>
            <person name="Yu H."/>
            <person name="Im W.T."/>
        </authorList>
    </citation>
    <scope>NUCLEOTIDE SEQUENCE [LARGE SCALE GENOMIC DNA]</scope>
    <source>
        <strain evidence="4 5">Gsoil 636</strain>
    </source>
</reference>
<dbReference type="InterPro" id="IPR013698">
    <property type="entry name" value="Squalene_epoxidase"/>
</dbReference>
<dbReference type="Proteomes" id="UP000321204">
    <property type="component" value="Chromosome"/>
</dbReference>
<dbReference type="PANTHER" id="PTHR42685:SF22">
    <property type="entry name" value="CONDITIONED MEDIUM FACTOR RECEPTOR 1"/>
    <property type="match status" value="1"/>
</dbReference>
<dbReference type="GO" id="GO:0050660">
    <property type="term" value="F:flavin adenine dinucleotide binding"/>
    <property type="evidence" value="ECO:0007669"/>
    <property type="project" value="InterPro"/>
</dbReference>
<keyword evidence="5" id="KW-1185">Reference proteome</keyword>
<dbReference type="InterPro" id="IPR050407">
    <property type="entry name" value="Geranylgeranyl_reductase"/>
</dbReference>
<gene>
    <name evidence="4" type="ORF">FSB75_10990</name>
</gene>
<dbReference type="PRINTS" id="PR00420">
    <property type="entry name" value="RNGMNOXGNASE"/>
</dbReference>
<dbReference type="InterPro" id="IPR036188">
    <property type="entry name" value="FAD/NAD-bd_sf"/>
</dbReference>
<evidence type="ECO:0000259" key="3">
    <source>
        <dbReference type="Pfam" id="PF08491"/>
    </source>
</evidence>
<dbReference type="GO" id="GO:0016020">
    <property type="term" value="C:membrane"/>
    <property type="evidence" value="ECO:0007669"/>
    <property type="project" value="UniProtKB-SubCell"/>
</dbReference>
<accession>A0A5B8UIA4</accession>
<dbReference type="Pfam" id="PF08491">
    <property type="entry name" value="SE"/>
    <property type="match status" value="1"/>
</dbReference>
<dbReference type="PANTHER" id="PTHR42685">
    <property type="entry name" value="GERANYLGERANYL DIPHOSPHATE REDUCTASE"/>
    <property type="match status" value="1"/>
</dbReference>
<dbReference type="Gene3D" id="3.50.50.60">
    <property type="entry name" value="FAD/NAD(P)-binding domain"/>
    <property type="match status" value="1"/>
</dbReference>
<feature type="domain" description="Squalene epoxidase" evidence="3">
    <location>
        <begin position="212"/>
        <end position="310"/>
    </location>
</feature>
<dbReference type="OrthoDB" id="1142316at2"/>
<comment type="subcellular location">
    <subcellularLocation>
        <location evidence="1">Membrane</location>
        <topology evidence="1">Multi-pass membrane protein</topology>
    </subcellularLocation>
</comment>
<protein>
    <submittedName>
        <fullName evidence="4">NAD(P)/FAD-dependent oxidoreductase</fullName>
    </submittedName>
</protein>
<organism evidence="4 5">
    <name type="scientific">Flavisolibacter ginsenosidimutans</name>
    <dbReference type="NCBI Taxonomy" id="661481"/>
    <lineage>
        <taxon>Bacteria</taxon>
        <taxon>Pseudomonadati</taxon>
        <taxon>Bacteroidota</taxon>
        <taxon>Chitinophagia</taxon>
        <taxon>Chitinophagales</taxon>
        <taxon>Chitinophagaceae</taxon>
        <taxon>Flavisolibacter</taxon>
    </lineage>
</organism>
<feature type="domain" description="FAD dependent oxidoreductase" evidence="2">
    <location>
        <begin position="7"/>
        <end position="39"/>
    </location>
</feature>
<evidence type="ECO:0000313" key="4">
    <source>
        <dbReference type="EMBL" id="QEC56394.1"/>
    </source>
</evidence>
<dbReference type="SUPFAM" id="SSF51905">
    <property type="entry name" value="FAD/NAD(P)-binding domain"/>
    <property type="match status" value="1"/>
</dbReference>
<dbReference type="InterPro" id="IPR006076">
    <property type="entry name" value="FAD-dep_OxRdtase"/>
</dbReference>
<dbReference type="KEGG" id="fgg:FSB75_10990"/>
<dbReference type="Pfam" id="PF01266">
    <property type="entry name" value="DAO"/>
    <property type="match status" value="1"/>
</dbReference>
<evidence type="ECO:0000313" key="5">
    <source>
        <dbReference type="Proteomes" id="UP000321204"/>
    </source>
</evidence>
<dbReference type="GO" id="GO:0004506">
    <property type="term" value="F:squalene monooxygenase activity"/>
    <property type="evidence" value="ECO:0007669"/>
    <property type="project" value="InterPro"/>
</dbReference>